<keyword evidence="1" id="KW-0472">Membrane</keyword>
<reference evidence="2" key="1">
    <citation type="submission" date="2014-12" db="EMBL/GenBank/DDBJ databases">
        <title>Insight into the proteome of Arion vulgaris.</title>
        <authorList>
            <person name="Aradska J."/>
            <person name="Bulat T."/>
            <person name="Smidak R."/>
            <person name="Sarate P."/>
            <person name="Gangsoo J."/>
            <person name="Sialana F."/>
            <person name="Bilban M."/>
            <person name="Lubec G."/>
        </authorList>
    </citation>
    <scope>NUCLEOTIDE SEQUENCE</scope>
    <source>
        <tissue evidence="2">Skin</tissue>
    </source>
</reference>
<sequence length="95" mass="10562">CAWLWLCAPFYTWYLASFPPTASGRTFSRLALLKLGVLYVLVVLSIVDFIHAINSRSSSDAGRLLNADVCAPLLTALTLLLVMAFVVAERRKRFV</sequence>
<name>A0A0B7C2U3_9EUPU</name>
<dbReference type="EMBL" id="HACG01052621">
    <property type="protein sequence ID" value="CEK99492.1"/>
    <property type="molecule type" value="Transcribed_RNA"/>
</dbReference>
<accession>A0A0B7C2U3</accession>
<feature type="transmembrane region" description="Helical" evidence="1">
    <location>
        <begin position="31"/>
        <end position="53"/>
    </location>
</feature>
<gene>
    <name evidence="2" type="primary">ORF221387</name>
</gene>
<feature type="non-terminal residue" evidence="2">
    <location>
        <position position="95"/>
    </location>
</feature>
<keyword evidence="1" id="KW-0812">Transmembrane</keyword>
<evidence type="ECO:0000256" key="1">
    <source>
        <dbReference type="SAM" id="Phobius"/>
    </source>
</evidence>
<protein>
    <submittedName>
        <fullName evidence="2">Uncharacterized protein</fullName>
    </submittedName>
</protein>
<dbReference type="AlphaFoldDB" id="A0A0B7C2U3"/>
<feature type="transmembrane region" description="Helical" evidence="1">
    <location>
        <begin position="65"/>
        <end position="88"/>
    </location>
</feature>
<proteinExistence type="predicted"/>
<organism evidence="2">
    <name type="scientific">Arion vulgaris</name>
    <dbReference type="NCBI Taxonomy" id="1028688"/>
    <lineage>
        <taxon>Eukaryota</taxon>
        <taxon>Metazoa</taxon>
        <taxon>Spiralia</taxon>
        <taxon>Lophotrochozoa</taxon>
        <taxon>Mollusca</taxon>
        <taxon>Gastropoda</taxon>
        <taxon>Heterobranchia</taxon>
        <taxon>Euthyneura</taxon>
        <taxon>Panpulmonata</taxon>
        <taxon>Eupulmonata</taxon>
        <taxon>Stylommatophora</taxon>
        <taxon>Helicina</taxon>
        <taxon>Arionoidea</taxon>
        <taxon>Arionidae</taxon>
        <taxon>Arion</taxon>
    </lineage>
</organism>
<keyword evidence="1" id="KW-1133">Transmembrane helix</keyword>
<evidence type="ECO:0000313" key="2">
    <source>
        <dbReference type="EMBL" id="CEK99492.1"/>
    </source>
</evidence>
<feature type="non-terminal residue" evidence="2">
    <location>
        <position position="1"/>
    </location>
</feature>